<dbReference type="EMBL" id="FOVC01000001">
    <property type="protein sequence ID" value="SFM94190.1"/>
    <property type="molecule type" value="Genomic_DNA"/>
</dbReference>
<feature type="transmembrane region" description="Helical" evidence="6">
    <location>
        <begin position="179"/>
        <end position="197"/>
    </location>
</feature>
<feature type="transmembrane region" description="Helical" evidence="6">
    <location>
        <begin position="295"/>
        <end position="313"/>
    </location>
</feature>
<evidence type="ECO:0000256" key="1">
    <source>
        <dbReference type="ARBA" id="ARBA00004651"/>
    </source>
</evidence>
<comment type="subcellular location">
    <subcellularLocation>
        <location evidence="1">Cell membrane</location>
        <topology evidence="1">Multi-pass membrane protein</topology>
    </subcellularLocation>
</comment>
<feature type="transmembrane region" description="Helical" evidence="6">
    <location>
        <begin position="53"/>
        <end position="73"/>
    </location>
</feature>
<proteinExistence type="predicted"/>
<dbReference type="Pfam" id="PF00892">
    <property type="entry name" value="EamA"/>
    <property type="match status" value="1"/>
</dbReference>
<keyword evidence="9" id="KW-1185">Reference proteome</keyword>
<evidence type="ECO:0000256" key="5">
    <source>
        <dbReference type="ARBA" id="ARBA00023136"/>
    </source>
</evidence>
<keyword evidence="4 6" id="KW-1133">Transmembrane helix</keyword>
<feature type="transmembrane region" description="Helical" evidence="6">
    <location>
        <begin position="268"/>
        <end position="289"/>
    </location>
</feature>
<feature type="transmembrane region" description="Helical" evidence="6">
    <location>
        <begin position="28"/>
        <end position="47"/>
    </location>
</feature>
<evidence type="ECO:0000256" key="6">
    <source>
        <dbReference type="SAM" id="Phobius"/>
    </source>
</evidence>
<organism evidence="8 9">
    <name type="scientific">Izhakiella capsodis</name>
    <dbReference type="NCBI Taxonomy" id="1367852"/>
    <lineage>
        <taxon>Bacteria</taxon>
        <taxon>Pseudomonadati</taxon>
        <taxon>Pseudomonadota</taxon>
        <taxon>Gammaproteobacteria</taxon>
        <taxon>Enterobacterales</taxon>
        <taxon>Erwiniaceae</taxon>
        <taxon>Izhakiella</taxon>
    </lineage>
</organism>
<dbReference type="NCBIfam" id="NF008676">
    <property type="entry name" value="PRK11689.1"/>
    <property type="match status" value="1"/>
</dbReference>
<feature type="transmembrane region" description="Helical" evidence="6">
    <location>
        <begin position="85"/>
        <end position="108"/>
    </location>
</feature>
<feature type="transmembrane region" description="Helical" evidence="6">
    <location>
        <begin position="114"/>
        <end position="135"/>
    </location>
</feature>
<evidence type="ECO:0000256" key="3">
    <source>
        <dbReference type="ARBA" id="ARBA00022692"/>
    </source>
</evidence>
<evidence type="ECO:0000256" key="4">
    <source>
        <dbReference type="ARBA" id="ARBA00022989"/>
    </source>
</evidence>
<keyword evidence="5 6" id="KW-0472">Membrane</keyword>
<feature type="transmembrane region" description="Helical" evidence="6">
    <location>
        <begin position="237"/>
        <end position="256"/>
    </location>
</feature>
<evidence type="ECO:0000259" key="7">
    <source>
        <dbReference type="Pfam" id="PF00892"/>
    </source>
</evidence>
<evidence type="ECO:0000313" key="9">
    <source>
        <dbReference type="Proteomes" id="UP000242222"/>
    </source>
</evidence>
<feature type="domain" description="EamA" evidence="7">
    <location>
        <begin position="181"/>
        <end position="308"/>
    </location>
</feature>
<keyword evidence="3 6" id="KW-0812">Transmembrane</keyword>
<dbReference type="InterPro" id="IPR000620">
    <property type="entry name" value="EamA_dom"/>
</dbReference>
<feature type="transmembrane region" description="Helical" evidence="6">
    <location>
        <begin position="142"/>
        <end position="159"/>
    </location>
</feature>
<dbReference type="InterPro" id="IPR037185">
    <property type="entry name" value="EmrE-like"/>
</dbReference>
<gene>
    <name evidence="8" type="ORF">SAMN05216516_101442</name>
</gene>
<sequence length="314" mass="34601">MTEFHRLYETTCFIYFNWDSMINNSQRATLSGLLAIVLWSTSVGLIRSITENFGTLGGAAMLYSATALLLCFTRGFPRLHTAPKGWLLSASLLFVSYEIALTTSLGLAANRQQVLELGIVNYLWPSLTIVLAILLNNQRCRFWLWPGLILSLVGIIRVLGGDDAVSLTALKINIQQQPLAYALAGYAAFSWALYNNLTRRFAAGYNGVTLFFLVTSLTLWAGTIFSPHPLKLSGQPAAWFELLIMACFFAVAYFSWDRGIQRGNLSLLAAASYFTPVLSSLLAALWLGITPAAAFWQGVAMVTLGSLICWRATR</sequence>
<dbReference type="AlphaFoldDB" id="A0A1I4UZL1"/>
<dbReference type="Proteomes" id="UP000242222">
    <property type="component" value="Unassembled WGS sequence"/>
</dbReference>
<evidence type="ECO:0000313" key="8">
    <source>
        <dbReference type="EMBL" id="SFM94190.1"/>
    </source>
</evidence>
<dbReference type="SUPFAM" id="SSF103481">
    <property type="entry name" value="Multidrug resistance efflux transporter EmrE"/>
    <property type="match status" value="2"/>
</dbReference>
<dbReference type="STRING" id="1367852.SAMN05216516_101442"/>
<dbReference type="GO" id="GO:0016020">
    <property type="term" value="C:membrane"/>
    <property type="evidence" value="ECO:0007669"/>
    <property type="project" value="InterPro"/>
</dbReference>
<keyword evidence="2" id="KW-1003">Cell membrane</keyword>
<evidence type="ECO:0000256" key="2">
    <source>
        <dbReference type="ARBA" id="ARBA00022475"/>
    </source>
</evidence>
<reference evidence="9" key="1">
    <citation type="submission" date="2016-10" db="EMBL/GenBank/DDBJ databases">
        <authorList>
            <person name="Varghese N."/>
            <person name="Submissions S."/>
        </authorList>
    </citation>
    <scope>NUCLEOTIDE SEQUENCE [LARGE SCALE GENOMIC DNA]</scope>
    <source>
        <strain evidence="9">N6PO6</strain>
    </source>
</reference>
<feature type="transmembrane region" description="Helical" evidence="6">
    <location>
        <begin position="204"/>
        <end position="225"/>
    </location>
</feature>
<name>A0A1I4UZL1_9GAMM</name>
<protein>
    <submittedName>
        <fullName evidence="8">Permease of the drug/metabolite transporter (DMT) superfamily</fullName>
    </submittedName>
</protein>
<accession>A0A1I4UZL1</accession>